<reference evidence="2" key="1">
    <citation type="submission" date="2019-05" db="EMBL/GenBank/DDBJ databases">
        <title>Annotation for the trematode Paragonimus heterotremus.</title>
        <authorList>
            <person name="Choi Y.-J."/>
        </authorList>
    </citation>
    <scope>NUCLEOTIDE SEQUENCE</scope>
    <source>
        <strain evidence="2">LC</strain>
    </source>
</reference>
<evidence type="ECO:0000313" key="2">
    <source>
        <dbReference type="EMBL" id="KAF5399039.1"/>
    </source>
</evidence>
<accession>A0A8J4WGT3</accession>
<organism evidence="2 3">
    <name type="scientific">Paragonimus heterotremus</name>
    <dbReference type="NCBI Taxonomy" id="100268"/>
    <lineage>
        <taxon>Eukaryota</taxon>
        <taxon>Metazoa</taxon>
        <taxon>Spiralia</taxon>
        <taxon>Lophotrochozoa</taxon>
        <taxon>Platyhelminthes</taxon>
        <taxon>Trematoda</taxon>
        <taxon>Digenea</taxon>
        <taxon>Plagiorchiida</taxon>
        <taxon>Troglotremata</taxon>
        <taxon>Troglotrematidae</taxon>
        <taxon>Paragonimus</taxon>
    </lineage>
</organism>
<gene>
    <name evidence="2" type="ORF">PHET_07981</name>
</gene>
<dbReference type="EMBL" id="LUCH01004415">
    <property type="protein sequence ID" value="KAF5399039.1"/>
    <property type="molecule type" value="Genomic_DNA"/>
</dbReference>
<dbReference type="Proteomes" id="UP000748531">
    <property type="component" value="Unassembled WGS sequence"/>
</dbReference>
<proteinExistence type="predicted"/>
<name>A0A8J4WGT3_9TREM</name>
<protein>
    <submittedName>
        <fullName evidence="2">Uncharacterized protein</fullName>
    </submittedName>
</protein>
<evidence type="ECO:0000256" key="1">
    <source>
        <dbReference type="SAM" id="MobiDB-lite"/>
    </source>
</evidence>
<feature type="region of interest" description="Disordered" evidence="1">
    <location>
        <begin position="74"/>
        <end position="95"/>
    </location>
</feature>
<comment type="caution">
    <text evidence="2">The sequence shown here is derived from an EMBL/GenBank/DDBJ whole genome shotgun (WGS) entry which is preliminary data.</text>
</comment>
<dbReference type="AlphaFoldDB" id="A0A8J4WGT3"/>
<sequence length="95" mass="10777">MLEYARLRTPVACPPNVAADVQAGNEASALYEGHPGRFAAHWFRPPYNTITCPHLEDRIAIRPPFLRRTKRFLREQNDDQPMPFGASKLSVTTLD</sequence>
<evidence type="ECO:0000313" key="3">
    <source>
        <dbReference type="Proteomes" id="UP000748531"/>
    </source>
</evidence>
<keyword evidence="3" id="KW-1185">Reference proteome</keyword>